<dbReference type="EMBL" id="JAGSOT010000007">
    <property type="protein sequence ID" value="MBR7795127.1"/>
    <property type="molecule type" value="Genomic_DNA"/>
</dbReference>
<dbReference type="Gene3D" id="1.10.4040.10">
    <property type="entry name" value="Penicillinase repressor domain"/>
    <property type="match status" value="1"/>
</dbReference>
<dbReference type="Pfam" id="PF03965">
    <property type="entry name" value="Penicillinase_R"/>
    <property type="match status" value="1"/>
</dbReference>
<dbReference type="RefSeq" id="WP_026682378.1">
    <property type="nucleotide sequence ID" value="NZ_JAGSOT010000007.1"/>
</dbReference>
<evidence type="ECO:0000313" key="6">
    <source>
        <dbReference type="Proteomes" id="UP000675284"/>
    </source>
</evidence>
<organism evidence="5 6">
    <name type="scientific">Virgibacillus salarius</name>
    <dbReference type="NCBI Taxonomy" id="447199"/>
    <lineage>
        <taxon>Bacteria</taxon>
        <taxon>Bacillati</taxon>
        <taxon>Bacillota</taxon>
        <taxon>Bacilli</taxon>
        <taxon>Bacillales</taxon>
        <taxon>Bacillaceae</taxon>
        <taxon>Virgibacillus</taxon>
    </lineage>
</organism>
<gene>
    <name evidence="5" type="ORF">KCX74_03610</name>
</gene>
<keyword evidence="2" id="KW-0805">Transcription regulation</keyword>
<dbReference type="Proteomes" id="UP000675284">
    <property type="component" value="Unassembled WGS sequence"/>
</dbReference>
<dbReference type="Gene3D" id="1.10.10.10">
    <property type="entry name" value="Winged helix-like DNA-binding domain superfamily/Winged helix DNA-binding domain"/>
    <property type="match status" value="1"/>
</dbReference>
<name>A0A941DTC1_9BACI</name>
<dbReference type="PIRSF" id="PIRSF019455">
    <property type="entry name" value="CopR_AtkY"/>
    <property type="match status" value="1"/>
</dbReference>
<evidence type="ECO:0000256" key="4">
    <source>
        <dbReference type="ARBA" id="ARBA00023163"/>
    </source>
</evidence>
<dbReference type="AlphaFoldDB" id="A0A941DTC1"/>
<comment type="caution">
    <text evidence="5">The sequence shown here is derived from an EMBL/GenBank/DDBJ whole genome shotgun (WGS) entry which is preliminary data.</text>
</comment>
<dbReference type="GO" id="GO:0003677">
    <property type="term" value="F:DNA binding"/>
    <property type="evidence" value="ECO:0007669"/>
    <property type="project" value="UniProtKB-KW"/>
</dbReference>
<protein>
    <submittedName>
        <fullName evidence="5">BlaI/MecI/CopY family transcriptional regulator</fullName>
    </submittedName>
</protein>
<keyword evidence="3" id="KW-0238">DNA-binding</keyword>
<dbReference type="InterPro" id="IPR036390">
    <property type="entry name" value="WH_DNA-bd_sf"/>
</dbReference>
<evidence type="ECO:0000313" key="5">
    <source>
        <dbReference type="EMBL" id="MBR7795127.1"/>
    </source>
</evidence>
<dbReference type="SUPFAM" id="SSF46785">
    <property type="entry name" value="Winged helix' DNA-binding domain"/>
    <property type="match status" value="1"/>
</dbReference>
<dbReference type="GO" id="GO:0045892">
    <property type="term" value="P:negative regulation of DNA-templated transcription"/>
    <property type="evidence" value="ECO:0007669"/>
    <property type="project" value="InterPro"/>
</dbReference>
<sequence>MNDFQSLSETEMKIMKEIWKINRPFKSNELLEVFLVKEGKKWKGQTIATFLSRLEDKGMLAVKREGRSNVYSPRLSFEMYEKKKAQGFLNTMYKGSVKNFLATLYDDDINSEELDEIKKWFDDK</sequence>
<comment type="similarity">
    <text evidence="1">Belongs to the BlaI transcriptional regulatory family.</text>
</comment>
<evidence type="ECO:0000256" key="3">
    <source>
        <dbReference type="ARBA" id="ARBA00023125"/>
    </source>
</evidence>
<accession>A0A941DTC1</accession>
<reference evidence="5" key="1">
    <citation type="submission" date="2021-04" db="EMBL/GenBank/DDBJ databases">
        <title>Isolation and polyphasic classification of algal microorganism.</title>
        <authorList>
            <person name="Wang S."/>
        </authorList>
    </citation>
    <scope>NUCLEOTIDE SEQUENCE</scope>
    <source>
        <strain evidence="5">720a</strain>
    </source>
</reference>
<dbReference type="InterPro" id="IPR036388">
    <property type="entry name" value="WH-like_DNA-bd_sf"/>
</dbReference>
<proteinExistence type="inferred from homology"/>
<keyword evidence="4" id="KW-0804">Transcription</keyword>
<dbReference type="InterPro" id="IPR005650">
    <property type="entry name" value="BlaI_family"/>
</dbReference>
<evidence type="ECO:0000256" key="1">
    <source>
        <dbReference type="ARBA" id="ARBA00011046"/>
    </source>
</evidence>
<evidence type="ECO:0000256" key="2">
    <source>
        <dbReference type="ARBA" id="ARBA00023015"/>
    </source>
</evidence>
<keyword evidence="6" id="KW-1185">Reference proteome</keyword>